<protein>
    <submittedName>
        <fullName evidence="2">Uncharacterized protein</fullName>
    </submittedName>
</protein>
<organism evidence="2 3">
    <name type="scientific">Zasmidium cellare</name>
    <name type="common">Wine cellar mold</name>
    <name type="synonym">Racodium cellare</name>
    <dbReference type="NCBI Taxonomy" id="395010"/>
    <lineage>
        <taxon>Eukaryota</taxon>
        <taxon>Fungi</taxon>
        <taxon>Dikarya</taxon>
        <taxon>Ascomycota</taxon>
        <taxon>Pezizomycotina</taxon>
        <taxon>Dothideomycetes</taxon>
        <taxon>Dothideomycetidae</taxon>
        <taxon>Mycosphaerellales</taxon>
        <taxon>Mycosphaerellaceae</taxon>
        <taxon>Zasmidium</taxon>
    </lineage>
</organism>
<name>A0ABR0EIF6_ZASCE</name>
<keyword evidence="3" id="KW-1185">Reference proteome</keyword>
<feature type="region of interest" description="Disordered" evidence="1">
    <location>
        <begin position="1"/>
        <end position="22"/>
    </location>
</feature>
<evidence type="ECO:0000313" key="3">
    <source>
        <dbReference type="Proteomes" id="UP001305779"/>
    </source>
</evidence>
<evidence type="ECO:0000256" key="1">
    <source>
        <dbReference type="SAM" id="MobiDB-lite"/>
    </source>
</evidence>
<evidence type="ECO:0000313" key="2">
    <source>
        <dbReference type="EMBL" id="KAK4500988.1"/>
    </source>
</evidence>
<dbReference type="Proteomes" id="UP001305779">
    <property type="component" value="Unassembled WGS sequence"/>
</dbReference>
<proteinExistence type="predicted"/>
<reference evidence="2 3" key="1">
    <citation type="journal article" date="2023" name="G3 (Bethesda)">
        <title>A chromosome-level genome assembly of Zasmidium syzygii isolated from banana leaves.</title>
        <authorList>
            <person name="van Westerhoven A.C."/>
            <person name="Mehrabi R."/>
            <person name="Talebi R."/>
            <person name="Steentjes M.B.F."/>
            <person name="Corcolon B."/>
            <person name="Chong P.A."/>
            <person name="Kema G.H.J."/>
            <person name="Seidl M.F."/>
        </authorList>
    </citation>
    <scope>NUCLEOTIDE SEQUENCE [LARGE SCALE GENOMIC DNA]</scope>
    <source>
        <strain evidence="2 3">P124</strain>
    </source>
</reference>
<comment type="caution">
    <text evidence="2">The sequence shown here is derived from an EMBL/GenBank/DDBJ whole genome shotgun (WGS) entry which is preliminary data.</text>
</comment>
<dbReference type="EMBL" id="JAXOVC010000005">
    <property type="protein sequence ID" value="KAK4500988.1"/>
    <property type="molecule type" value="Genomic_DNA"/>
</dbReference>
<feature type="compositionally biased region" description="Low complexity" evidence="1">
    <location>
        <begin position="1"/>
        <end position="17"/>
    </location>
</feature>
<gene>
    <name evidence="2" type="ORF">PRZ48_006794</name>
</gene>
<sequence>MWNWRPSSAVTTTSQSSPPSPTLDPEFLAAVNAREFCYKLHGYEYQVKRLSTNDYRLFIELHNAINHLFRFYHGKGKQGCRPAPTTTTSSSSPTDYPAHIKDIQSRRRSCETDQLIDLAERRLLELVAVNPSRETIRILASRLLEVVKMKKEYQEEEECADDSKEALNSILAEFNKVQALLRYEF</sequence>
<accession>A0ABR0EIF6</accession>